<dbReference type="EMBL" id="CP144753">
    <property type="protein sequence ID" value="WVZ92045.1"/>
    <property type="molecule type" value="Genomic_DNA"/>
</dbReference>
<feature type="compositionally biased region" description="Polar residues" evidence="1">
    <location>
        <begin position="529"/>
        <end position="543"/>
    </location>
</feature>
<proteinExistence type="predicted"/>
<feature type="region of interest" description="Disordered" evidence="1">
    <location>
        <begin position="771"/>
        <end position="906"/>
    </location>
</feature>
<feature type="region of interest" description="Disordered" evidence="1">
    <location>
        <begin position="35"/>
        <end position="122"/>
    </location>
</feature>
<feature type="region of interest" description="Disordered" evidence="1">
    <location>
        <begin position="529"/>
        <end position="551"/>
    </location>
</feature>
<feature type="region of interest" description="Disordered" evidence="1">
    <location>
        <begin position="935"/>
        <end position="995"/>
    </location>
</feature>
<evidence type="ECO:0000313" key="3">
    <source>
        <dbReference type="Proteomes" id="UP001341281"/>
    </source>
</evidence>
<name>A0AAQ3UKQ8_PASNO</name>
<gene>
    <name evidence="2" type="ORF">U9M48_038142</name>
</gene>
<reference evidence="2 3" key="1">
    <citation type="submission" date="2024-02" db="EMBL/GenBank/DDBJ databases">
        <title>High-quality chromosome-scale genome assembly of Pensacola bahiagrass (Paspalum notatum Flugge var. saurae).</title>
        <authorList>
            <person name="Vega J.M."/>
            <person name="Podio M."/>
            <person name="Orjuela J."/>
            <person name="Siena L.A."/>
            <person name="Pessino S.C."/>
            <person name="Combes M.C."/>
            <person name="Mariac C."/>
            <person name="Albertini E."/>
            <person name="Pupilli F."/>
            <person name="Ortiz J.P.A."/>
            <person name="Leblanc O."/>
        </authorList>
    </citation>
    <scope>NUCLEOTIDE SEQUENCE [LARGE SCALE GENOMIC DNA]</scope>
    <source>
        <strain evidence="2">R1</strain>
        <tissue evidence="2">Leaf</tissue>
    </source>
</reference>
<protein>
    <submittedName>
        <fullName evidence="2">Uncharacterized protein</fullName>
    </submittedName>
</protein>
<dbReference type="Proteomes" id="UP001341281">
    <property type="component" value="Chromosome 09"/>
</dbReference>
<evidence type="ECO:0000256" key="1">
    <source>
        <dbReference type="SAM" id="MobiDB-lite"/>
    </source>
</evidence>
<organism evidence="2 3">
    <name type="scientific">Paspalum notatum var. saurae</name>
    <dbReference type="NCBI Taxonomy" id="547442"/>
    <lineage>
        <taxon>Eukaryota</taxon>
        <taxon>Viridiplantae</taxon>
        <taxon>Streptophyta</taxon>
        <taxon>Embryophyta</taxon>
        <taxon>Tracheophyta</taxon>
        <taxon>Spermatophyta</taxon>
        <taxon>Magnoliopsida</taxon>
        <taxon>Liliopsida</taxon>
        <taxon>Poales</taxon>
        <taxon>Poaceae</taxon>
        <taxon>PACMAD clade</taxon>
        <taxon>Panicoideae</taxon>
        <taxon>Andropogonodae</taxon>
        <taxon>Paspaleae</taxon>
        <taxon>Paspalinae</taxon>
        <taxon>Paspalum</taxon>
    </lineage>
</organism>
<dbReference type="AlphaFoldDB" id="A0AAQ3UKQ8"/>
<feature type="compositionally biased region" description="Polar residues" evidence="1">
    <location>
        <begin position="837"/>
        <end position="863"/>
    </location>
</feature>
<sequence length="1008" mass="106873">MESVHKSGGASAAGGGAGAEGVLCHACGYQYPNGHPSAKQRRAHRKHCGKPTSAASAAAEERDGGESLLGEGAGGDGVGAGAAECGAGSPGSAPEAGGDSAGEHSSGNGTAHQSIGDASKSAEECLISSSNVPSEIIPEVNRTDDDTLTTVATQYSQKVSPIEEDGDPSDPAVGPEHLQGVPTSVISPEPEDCANFSSEISEHATQNPISEHETQNSTVAVLESNATGDACSEQTNDVVRKADGIAATDEDDMTSNIARYKSSEDNSVGGDRLVLSCQDNLQTEIDEGHSSATVQEDSAAKSLNDLAATDEDDMTSNIAKNKSSEDKYVEGDRFGLSCQDNLQAEIDEGHSSTMLEENSAAKNLNVIHNEEIPRDDTESNQPSKDVLTESFEKIPTTEEHVESSTEKSVGIEDGLLKIGVCALHTETSDADDVKPQQQPVSTSETEDHLAVSKGADNVDEQHCPISEASIQAISSAVEPAIGGKVISVGSTASFTKDVCSSGVTIDDIMQKNVTSGTVVTSQVDLMEPSTSTAASETNMVSSTNDDEKGQNEKVGINLSSSEVGDVDIIENFEKKQQNTEVTADPFPHEVSAVSGTDNHGENKQSEEIIADTSSCVVSAVQSMSIGEEKEQIEEFIANLASEEMNVTSSRDMVKEKQDEIVKTNHEADVVRSIEATGENNANTCLTNEGSVTDDIEDKMPNEEIITGTISHGINMVDSSIGEESMHSKEVTDTLGSCENIVSIEEKMYEETASGPSPDKFNLGTSTDSAVEWKDEKTSAGPPSHEANVAHSTDNADEEKYREPVVVTNSSINTMGSVADVENKKQSEETTADPRSFENATTTQGTDDPENNKQNENTITTGPSSDKDEGAVAQKTNVIEEREKAEDTASKEITTIETTDDLKGATDQNEEIADKEMVTDDKNHVSLKALLADKNVETKEKEKKPSAKDRVLSFRRLVSKDNVSPVKPGSPKAGSEQQDWNSPARFPVEKKPKGRKQQWVPFICCSSVQ</sequence>
<feature type="region of interest" description="Disordered" evidence="1">
    <location>
        <begin position="155"/>
        <end position="193"/>
    </location>
</feature>
<evidence type="ECO:0000313" key="2">
    <source>
        <dbReference type="EMBL" id="WVZ92045.1"/>
    </source>
</evidence>
<accession>A0AAQ3UKQ8</accession>
<feature type="compositionally biased region" description="Basic residues" evidence="1">
    <location>
        <begin position="38"/>
        <end position="49"/>
    </location>
</feature>
<feature type="compositionally biased region" description="Low complexity" evidence="1">
    <location>
        <begin position="81"/>
        <end position="98"/>
    </location>
</feature>
<feature type="compositionally biased region" description="Basic and acidic residues" evidence="1">
    <location>
        <begin position="935"/>
        <end position="951"/>
    </location>
</feature>
<feature type="compositionally biased region" description="Polar residues" evidence="1">
    <location>
        <begin position="806"/>
        <end position="815"/>
    </location>
</feature>
<keyword evidence="3" id="KW-1185">Reference proteome</keyword>
<feature type="compositionally biased region" description="Gly residues" evidence="1">
    <location>
        <begin position="71"/>
        <end position="80"/>
    </location>
</feature>
<dbReference type="PANTHER" id="PTHR35746:SF1">
    <property type="entry name" value="PENTATRICOPEPTIDE REPEAT (PPR) SUPERFAMILY PROTEIN"/>
    <property type="match status" value="1"/>
</dbReference>
<feature type="compositionally biased region" description="Basic and acidic residues" evidence="1">
    <location>
        <begin position="877"/>
        <end position="889"/>
    </location>
</feature>
<dbReference type="PANTHER" id="PTHR35746">
    <property type="entry name" value="PENTATRICOPEPTIDE REPEAT (PPR) SUPERFAMILY PROTEIN"/>
    <property type="match status" value="1"/>
</dbReference>